<dbReference type="CDD" id="cd02947">
    <property type="entry name" value="TRX_family"/>
    <property type="match status" value="1"/>
</dbReference>
<proteinExistence type="predicted"/>
<sequence>MLNTNIKHIETEQEVKEVLESNENVMICCGRMGPMCVPVFGVMEELEQIYPDVTFRDQDFDIPAADFIRNVPECASFMGLPFTVYFKNGKVVAATSSIQNKDQVMAILDKAFGKQL</sequence>
<name>A0A7G9ZCU1_9EURY</name>
<dbReference type="AlphaFoldDB" id="A0A7G9ZCU1"/>
<dbReference type="SUPFAM" id="SSF52833">
    <property type="entry name" value="Thioredoxin-like"/>
    <property type="match status" value="1"/>
</dbReference>
<evidence type="ECO:0008006" key="2">
    <source>
        <dbReference type="Google" id="ProtNLM"/>
    </source>
</evidence>
<accession>A0A7G9ZCU1</accession>
<dbReference type="Gene3D" id="3.40.30.10">
    <property type="entry name" value="Glutaredoxin"/>
    <property type="match status" value="1"/>
</dbReference>
<dbReference type="EMBL" id="MT631712">
    <property type="protein sequence ID" value="QNO58075.1"/>
    <property type="molecule type" value="Genomic_DNA"/>
</dbReference>
<evidence type="ECO:0000313" key="1">
    <source>
        <dbReference type="EMBL" id="QNO58075.1"/>
    </source>
</evidence>
<gene>
    <name evidence="1" type="ORF">BLAHKPKO_00039</name>
</gene>
<protein>
    <recommendedName>
        <fullName evidence="2">Thioredoxin</fullName>
    </recommendedName>
</protein>
<dbReference type="InterPro" id="IPR036249">
    <property type="entry name" value="Thioredoxin-like_sf"/>
</dbReference>
<reference evidence="1" key="1">
    <citation type="submission" date="2020-06" db="EMBL/GenBank/DDBJ databases">
        <title>Unique genomic features of the anaerobic methanotrophic archaea.</title>
        <authorList>
            <person name="Chadwick G.L."/>
            <person name="Skennerton C.T."/>
            <person name="Laso-Perez R."/>
            <person name="Leu A.O."/>
            <person name="Speth D.R."/>
            <person name="Yu H."/>
            <person name="Morgan-Lang C."/>
            <person name="Hatzenpichler R."/>
            <person name="Goudeau D."/>
            <person name="Malmstrom R."/>
            <person name="Brazelton W.J."/>
            <person name="Woyke T."/>
            <person name="Hallam S.J."/>
            <person name="Tyson G.W."/>
            <person name="Wegener G."/>
            <person name="Boetius A."/>
            <person name="Orphan V."/>
        </authorList>
    </citation>
    <scope>NUCLEOTIDE SEQUENCE</scope>
</reference>
<organism evidence="1">
    <name type="scientific">Candidatus Methanophaga sp. ANME-1 ERB7</name>
    <dbReference type="NCBI Taxonomy" id="2759913"/>
    <lineage>
        <taxon>Archaea</taxon>
        <taxon>Methanobacteriati</taxon>
        <taxon>Methanobacteriota</taxon>
        <taxon>Stenosarchaea group</taxon>
        <taxon>Methanomicrobia</taxon>
        <taxon>Candidatus Methanophagales</taxon>
        <taxon>Candidatus Methanophagaceae</taxon>
        <taxon>Candidatus Methanophaga</taxon>
    </lineage>
</organism>